<evidence type="ECO:0000313" key="2">
    <source>
        <dbReference type="Proteomes" id="UP000246702"/>
    </source>
</evidence>
<protein>
    <submittedName>
        <fullName evidence="1">Uncharacterized protein</fullName>
    </submittedName>
</protein>
<organism evidence="1 2">
    <name type="scientific">Aspergillus sclerotioniger CBS 115572</name>
    <dbReference type="NCBI Taxonomy" id="1450535"/>
    <lineage>
        <taxon>Eukaryota</taxon>
        <taxon>Fungi</taxon>
        <taxon>Dikarya</taxon>
        <taxon>Ascomycota</taxon>
        <taxon>Pezizomycotina</taxon>
        <taxon>Eurotiomycetes</taxon>
        <taxon>Eurotiomycetidae</taxon>
        <taxon>Eurotiales</taxon>
        <taxon>Aspergillaceae</taxon>
        <taxon>Aspergillus</taxon>
        <taxon>Aspergillus subgen. Circumdati</taxon>
    </lineage>
</organism>
<accession>A0A317XES4</accession>
<dbReference type="Proteomes" id="UP000246702">
    <property type="component" value="Unassembled WGS sequence"/>
</dbReference>
<gene>
    <name evidence="1" type="ORF">BO94DRAFT_551987</name>
</gene>
<dbReference type="OrthoDB" id="4323953at2759"/>
<dbReference type="GeneID" id="37115710"/>
<dbReference type="RefSeq" id="XP_025473073.1">
    <property type="nucleotide sequence ID" value="XM_025613567.1"/>
</dbReference>
<name>A0A317XES4_9EURO</name>
<comment type="caution">
    <text evidence="1">The sequence shown here is derived from an EMBL/GenBank/DDBJ whole genome shotgun (WGS) entry which is preliminary data.</text>
</comment>
<sequence length="323" mass="36254">MTAGRNGLEVFNEEGPTTPALRVSIYAPRYFWTENPDKHFFTLTISKRLPDREEPKESQQPCILSCLYHGGFQKLEVENTQPLNQPETPRFWSLSASGSSSWKIKMGPALYQPLKPGELHELFWPGGEDLLSKSTPVILPRGACCSFTLLEGMPPPRRRGDPIIEPCMTVNSPGVLILSLEIDAPSTWKVKEYLQVTYKVTYHGVSGDDKARPITFGPSGFEGVHAFGVHWHRHGTDKWESWHGMEEDKFITLQPYETWTWGADLTCLYDLPEDARVDWGTKENHMDTVLTVPGLWGGAVLDPPDNEGRPKVVVPASVQLNSP</sequence>
<dbReference type="STRING" id="1450535.A0A317XES4"/>
<evidence type="ECO:0000313" key="1">
    <source>
        <dbReference type="EMBL" id="PWY96312.1"/>
    </source>
</evidence>
<dbReference type="AlphaFoldDB" id="A0A317XES4"/>
<proteinExistence type="predicted"/>
<dbReference type="EMBL" id="MSFK01000001">
    <property type="protein sequence ID" value="PWY96312.1"/>
    <property type="molecule type" value="Genomic_DNA"/>
</dbReference>
<reference evidence="1 2" key="1">
    <citation type="submission" date="2016-12" db="EMBL/GenBank/DDBJ databases">
        <title>The genomes of Aspergillus section Nigri reveals drivers in fungal speciation.</title>
        <authorList>
            <consortium name="DOE Joint Genome Institute"/>
            <person name="Vesth T.C."/>
            <person name="Nybo J."/>
            <person name="Theobald S."/>
            <person name="Brandl J."/>
            <person name="Frisvad J.C."/>
            <person name="Nielsen K.F."/>
            <person name="Lyhne E.K."/>
            <person name="Kogle M.E."/>
            <person name="Kuo A."/>
            <person name="Riley R."/>
            <person name="Clum A."/>
            <person name="Nolan M."/>
            <person name="Lipzen A."/>
            <person name="Salamov A."/>
            <person name="Henrissat B."/>
            <person name="Wiebenga A."/>
            <person name="De Vries R.P."/>
            <person name="Grigoriev I.V."/>
            <person name="Mortensen U.H."/>
            <person name="Andersen M.R."/>
            <person name="Baker S.E."/>
        </authorList>
    </citation>
    <scope>NUCLEOTIDE SEQUENCE [LARGE SCALE GENOMIC DNA]</scope>
    <source>
        <strain evidence="1 2">CBS 115572</strain>
    </source>
</reference>
<keyword evidence="2" id="KW-1185">Reference proteome</keyword>